<dbReference type="Pfam" id="PF21447">
    <property type="entry name" value="Ppx-GppA_III"/>
    <property type="match status" value="1"/>
</dbReference>
<feature type="domain" description="Ppx/GppA phosphatase C-terminal" evidence="3">
    <location>
        <begin position="325"/>
        <end position="495"/>
    </location>
</feature>
<dbReference type="InterPro" id="IPR043129">
    <property type="entry name" value="ATPase_NBD"/>
</dbReference>
<comment type="similarity">
    <text evidence="1">Belongs to the GppA/Ppx family.</text>
</comment>
<dbReference type="InterPro" id="IPR003695">
    <property type="entry name" value="Ppx_GppA_N"/>
</dbReference>
<evidence type="ECO:0000259" key="3">
    <source>
        <dbReference type="Pfam" id="PF21447"/>
    </source>
</evidence>
<dbReference type="Proteomes" id="UP001060164">
    <property type="component" value="Chromosome"/>
</dbReference>
<dbReference type="Gene3D" id="1.10.3210.10">
    <property type="entry name" value="Hypothetical protein af1432"/>
    <property type="match status" value="1"/>
</dbReference>
<dbReference type="PANTHER" id="PTHR30005">
    <property type="entry name" value="EXOPOLYPHOSPHATASE"/>
    <property type="match status" value="1"/>
</dbReference>
<dbReference type="InterPro" id="IPR050273">
    <property type="entry name" value="GppA/Ppx_hydrolase"/>
</dbReference>
<dbReference type="Pfam" id="PF02541">
    <property type="entry name" value="Ppx-GppA"/>
    <property type="match status" value="1"/>
</dbReference>
<organism evidence="4 5">
    <name type="scientific">Ruminococcus gauvreauii</name>
    <dbReference type="NCBI Taxonomy" id="438033"/>
    <lineage>
        <taxon>Bacteria</taxon>
        <taxon>Bacillati</taxon>
        <taxon>Bacillota</taxon>
        <taxon>Clostridia</taxon>
        <taxon>Eubacteriales</taxon>
        <taxon>Oscillospiraceae</taxon>
        <taxon>Ruminococcus</taxon>
    </lineage>
</organism>
<proteinExistence type="inferred from homology"/>
<evidence type="ECO:0000313" key="4">
    <source>
        <dbReference type="EMBL" id="UWP59992.1"/>
    </source>
</evidence>
<evidence type="ECO:0000259" key="2">
    <source>
        <dbReference type="Pfam" id="PF02541"/>
    </source>
</evidence>
<dbReference type="InterPro" id="IPR048950">
    <property type="entry name" value="Ppx_GppA_C"/>
</dbReference>
<gene>
    <name evidence="4" type="ORF">NQ502_02725</name>
</gene>
<sequence length="513" mass="58249">MQVTMFATIEVGSYSVNLNVFELSRKGGIKSIDHVTHRIELGKETYAEGRVSAQLVDELCVIIRDMTQIMAGYRIGDYRAVATSAIREAKNSMIVLETIFQRTGIRIHILSNSEQRFLGYKGIASRGDAFQKIIEKGTAILDVSGGSIQISLFDKDNLITTQNVKLGSLRVRERLTVVENETTHYEMLVEELIRNEIVSFTKLHLKDRKISNVILIGNNFTDSILYNREGVDSKVLTQEEYMEWYRMIIGRSPIELAVKLGIPLEYASLMIPTAIINKRLIQEMGAQSIWIPGIRLADGVAYDYAEKSKIIKSEHNFDNDIVMAARNIGRRYAVSKNHTQQMSRLARTVCSAMKRVHGLTDREQLLLEVAVQIHDCGKYISLSNVAECSFNIIMSTEIIGLSHRERQMIALAVRYNTLPFDDYAAMNRIADLGDSDYIRVAKLTAILRLVNALDRSHMQKIDTMKASIKDNELILTINTKKDFTLERGLVQDKLDFFEEVYSIRPVIKVKKII</sequence>
<dbReference type="CDD" id="cd24006">
    <property type="entry name" value="ASKHA_NBD_PPX_GppA"/>
    <property type="match status" value="1"/>
</dbReference>
<name>A0ABY5VI56_9FIRM</name>
<dbReference type="SUPFAM" id="SSF109604">
    <property type="entry name" value="HD-domain/PDEase-like"/>
    <property type="match status" value="1"/>
</dbReference>
<dbReference type="SUPFAM" id="SSF53067">
    <property type="entry name" value="Actin-like ATPase domain"/>
    <property type="match status" value="2"/>
</dbReference>
<accession>A0ABY5VI56</accession>
<feature type="domain" description="Ppx/GppA phosphatase N-terminal" evidence="2">
    <location>
        <begin position="26"/>
        <end position="306"/>
    </location>
</feature>
<dbReference type="EMBL" id="CP102290">
    <property type="protein sequence ID" value="UWP59992.1"/>
    <property type="molecule type" value="Genomic_DNA"/>
</dbReference>
<reference evidence="4" key="1">
    <citation type="journal article" date="2022" name="Cell">
        <title>Design, construction, and in vivo augmentation of a complex gut microbiome.</title>
        <authorList>
            <person name="Cheng A.G."/>
            <person name="Ho P.Y."/>
            <person name="Aranda-Diaz A."/>
            <person name="Jain S."/>
            <person name="Yu F.B."/>
            <person name="Meng X."/>
            <person name="Wang M."/>
            <person name="Iakiviak M."/>
            <person name="Nagashima K."/>
            <person name="Zhao A."/>
            <person name="Murugkar P."/>
            <person name="Patil A."/>
            <person name="Atabakhsh K."/>
            <person name="Weakley A."/>
            <person name="Yan J."/>
            <person name="Brumbaugh A.R."/>
            <person name="Higginbottom S."/>
            <person name="Dimas A."/>
            <person name="Shiver A.L."/>
            <person name="Deutschbauer A."/>
            <person name="Neff N."/>
            <person name="Sonnenburg J.L."/>
            <person name="Huang K.C."/>
            <person name="Fischbach M.A."/>
        </authorList>
    </citation>
    <scope>NUCLEOTIDE SEQUENCE</scope>
    <source>
        <strain evidence="4">DSM 19829</strain>
    </source>
</reference>
<dbReference type="RefSeq" id="WP_028529197.1">
    <property type="nucleotide sequence ID" value="NZ_CABLBR010000020.1"/>
</dbReference>
<evidence type="ECO:0000256" key="1">
    <source>
        <dbReference type="ARBA" id="ARBA00007125"/>
    </source>
</evidence>
<dbReference type="Gene3D" id="3.30.420.40">
    <property type="match status" value="1"/>
</dbReference>
<dbReference type="Gene3D" id="3.30.420.150">
    <property type="entry name" value="Exopolyphosphatase. Domain 2"/>
    <property type="match status" value="1"/>
</dbReference>
<evidence type="ECO:0000313" key="5">
    <source>
        <dbReference type="Proteomes" id="UP001060164"/>
    </source>
</evidence>
<protein>
    <submittedName>
        <fullName evidence="4">Exopolyphosphatase</fullName>
    </submittedName>
</protein>
<dbReference type="PANTHER" id="PTHR30005:SF0">
    <property type="entry name" value="RETROGRADE REGULATION PROTEIN 2"/>
    <property type="match status" value="1"/>
</dbReference>
<keyword evidence="5" id="KW-1185">Reference proteome</keyword>